<feature type="region of interest" description="Disordered" evidence="1">
    <location>
        <begin position="83"/>
        <end position="127"/>
    </location>
</feature>
<organism evidence="2 3">
    <name type="scientific">Trichophyton tonsurans (strain CBS 112818)</name>
    <name type="common">Scalp ringworm fungus</name>
    <dbReference type="NCBI Taxonomy" id="647933"/>
    <lineage>
        <taxon>Eukaryota</taxon>
        <taxon>Fungi</taxon>
        <taxon>Dikarya</taxon>
        <taxon>Ascomycota</taxon>
        <taxon>Pezizomycotina</taxon>
        <taxon>Eurotiomycetes</taxon>
        <taxon>Eurotiomycetidae</taxon>
        <taxon>Onygenales</taxon>
        <taxon>Arthrodermataceae</taxon>
        <taxon>Trichophyton</taxon>
    </lineage>
</organism>
<feature type="region of interest" description="Disordered" evidence="1">
    <location>
        <begin position="1"/>
        <end position="45"/>
    </location>
</feature>
<protein>
    <submittedName>
        <fullName evidence="2">Uncharacterized protein</fullName>
    </submittedName>
</protein>
<feature type="compositionally biased region" description="Polar residues" evidence="1">
    <location>
        <begin position="1"/>
        <end position="10"/>
    </location>
</feature>
<keyword evidence="3" id="KW-1185">Reference proteome</keyword>
<feature type="compositionally biased region" description="Basic residues" evidence="1">
    <location>
        <begin position="33"/>
        <end position="45"/>
    </location>
</feature>
<gene>
    <name evidence="2" type="ORF">TESG_08538</name>
</gene>
<dbReference type="HOGENOM" id="CLU_1422375_0_0_1"/>
<dbReference type="AlphaFoldDB" id="F2S3Y4"/>
<accession>F2S3Y4</accession>
<evidence type="ECO:0000313" key="2">
    <source>
        <dbReference type="EMBL" id="EGD98283.1"/>
    </source>
</evidence>
<dbReference type="EMBL" id="GG698509">
    <property type="protein sequence ID" value="EGD98283.1"/>
    <property type="molecule type" value="Genomic_DNA"/>
</dbReference>
<feature type="compositionally biased region" description="Basic and acidic residues" evidence="1">
    <location>
        <begin position="116"/>
        <end position="127"/>
    </location>
</feature>
<name>F2S3Y4_TRIT1</name>
<feature type="compositionally biased region" description="Basic residues" evidence="1">
    <location>
        <begin position="94"/>
        <end position="115"/>
    </location>
</feature>
<evidence type="ECO:0000256" key="1">
    <source>
        <dbReference type="SAM" id="MobiDB-lite"/>
    </source>
</evidence>
<proteinExistence type="predicted"/>
<evidence type="ECO:0000313" key="3">
    <source>
        <dbReference type="Proteomes" id="UP000009172"/>
    </source>
</evidence>
<reference evidence="3" key="1">
    <citation type="journal article" date="2012" name="MBio">
        <title>Comparative genome analysis of Trichophyton rubrum and related dermatophytes reveals candidate genes involved in infection.</title>
        <authorList>
            <person name="Martinez D.A."/>
            <person name="Oliver B.G."/>
            <person name="Graeser Y."/>
            <person name="Goldberg J.M."/>
            <person name="Li W."/>
            <person name="Martinez-Rossi N.M."/>
            <person name="Monod M."/>
            <person name="Shelest E."/>
            <person name="Barton R.C."/>
            <person name="Birch E."/>
            <person name="Brakhage A.A."/>
            <person name="Chen Z."/>
            <person name="Gurr S.J."/>
            <person name="Heiman D."/>
            <person name="Heitman J."/>
            <person name="Kosti I."/>
            <person name="Rossi A."/>
            <person name="Saif S."/>
            <person name="Samalova M."/>
            <person name="Saunders C.W."/>
            <person name="Shea T."/>
            <person name="Summerbell R.C."/>
            <person name="Xu J."/>
            <person name="Young S."/>
            <person name="Zeng Q."/>
            <person name="Birren B.W."/>
            <person name="Cuomo C.A."/>
            <person name="White T.C."/>
        </authorList>
    </citation>
    <scope>NUCLEOTIDE SEQUENCE [LARGE SCALE GENOMIC DNA]</scope>
    <source>
        <strain evidence="3">CBS 112818</strain>
    </source>
</reference>
<dbReference type="Proteomes" id="UP000009172">
    <property type="component" value="Unassembled WGS sequence"/>
</dbReference>
<sequence length="191" mass="21558">MLTRSQNMQSFWEGMDRTKGRRSGGCREGSSWRSRRGGGRRRSKRQLSQLLLVRSSSLSSSADCLFCLVDDLPRLDAGWMAKERRPGCGCGQRQQRRINKNGNEKKKKKKKKKKREREGEGERGRERGREGGWLMEVDGGGDGFLGGFLLFPFRLGGAKGWAWRAARTLNPARAMTYKDDARGSEPDCGLI</sequence>